<sequence length="220" mass="24949">MVVQTKKRQGRTLKCYRRVWHLEIASFLVLLKAVVRPRFMEGCPKACGRRIDESRNSCSYSSVSISSRHESCFLHRKDAFKKFVVASKKGNARKPTHLASRGQRHRPPNAYAAPPEQHQNPFLPIIHGKLHTLIGNFLSMLSITRYKRPLKWRLENGNSEIPSSLLEAPVPVWNAGCNARTSRPTGSTGLTNFKLVTGKKLLWSAAVLLWHGWTVRGEDK</sequence>
<comment type="caution">
    <text evidence="1">The sequence shown here is derived from an EMBL/GenBank/DDBJ whole genome shotgun (WGS) entry which is preliminary data.</text>
</comment>
<dbReference type="AlphaFoldDB" id="W7TMQ5"/>
<keyword evidence="2" id="KW-1185">Reference proteome</keyword>
<dbReference type="Proteomes" id="UP000019335">
    <property type="component" value="Unassembled WGS sequence"/>
</dbReference>
<gene>
    <name evidence="1" type="ORF">Naga_100797g2</name>
</gene>
<organism evidence="1 2">
    <name type="scientific">Nannochloropsis gaditana</name>
    <dbReference type="NCBI Taxonomy" id="72520"/>
    <lineage>
        <taxon>Eukaryota</taxon>
        <taxon>Sar</taxon>
        <taxon>Stramenopiles</taxon>
        <taxon>Ochrophyta</taxon>
        <taxon>Eustigmatophyceae</taxon>
        <taxon>Eustigmatales</taxon>
        <taxon>Monodopsidaceae</taxon>
        <taxon>Nannochloropsis</taxon>
    </lineage>
</organism>
<reference evidence="1 2" key="1">
    <citation type="journal article" date="2014" name="Mol. Plant">
        <title>Chromosome Scale Genome Assembly and Transcriptome Profiling of Nannochloropsis gaditana in Nitrogen Depletion.</title>
        <authorList>
            <person name="Corteggiani Carpinelli E."/>
            <person name="Telatin A."/>
            <person name="Vitulo N."/>
            <person name="Forcato C."/>
            <person name="D'Angelo M."/>
            <person name="Schiavon R."/>
            <person name="Vezzi A."/>
            <person name="Giacometti G.M."/>
            <person name="Morosinotto T."/>
            <person name="Valle G."/>
        </authorList>
    </citation>
    <scope>NUCLEOTIDE SEQUENCE [LARGE SCALE GENOMIC DNA]</scope>
    <source>
        <strain evidence="1 2">B-31</strain>
    </source>
</reference>
<accession>W7TMQ5</accession>
<dbReference type="EMBL" id="AZIL01002399">
    <property type="protein sequence ID" value="EWM21701.1"/>
    <property type="molecule type" value="Genomic_DNA"/>
</dbReference>
<evidence type="ECO:0000313" key="2">
    <source>
        <dbReference type="Proteomes" id="UP000019335"/>
    </source>
</evidence>
<name>W7TMQ5_9STRA</name>
<proteinExistence type="predicted"/>
<evidence type="ECO:0000313" key="1">
    <source>
        <dbReference type="EMBL" id="EWM21701.1"/>
    </source>
</evidence>
<protein>
    <submittedName>
        <fullName evidence="1">Uncharacterized protein</fullName>
    </submittedName>
</protein>